<feature type="transmembrane region" description="Helical" evidence="6">
    <location>
        <begin position="207"/>
        <end position="224"/>
    </location>
</feature>
<gene>
    <name evidence="7" type="ORF">CK625_12155</name>
</gene>
<feature type="transmembrane region" description="Helical" evidence="6">
    <location>
        <begin position="264"/>
        <end position="282"/>
    </location>
</feature>
<evidence type="ECO:0000256" key="4">
    <source>
        <dbReference type="ARBA" id="ARBA00022989"/>
    </source>
</evidence>
<evidence type="ECO:0000256" key="1">
    <source>
        <dbReference type="ARBA" id="ARBA00004141"/>
    </source>
</evidence>
<evidence type="ECO:0000256" key="3">
    <source>
        <dbReference type="ARBA" id="ARBA00022692"/>
    </source>
</evidence>
<organism evidence="7 8">
    <name type="scientific">Vandammella animalimorsus</name>
    <dbReference type="NCBI Taxonomy" id="2029117"/>
    <lineage>
        <taxon>Bacteria</taxon>
        <taxon>Pseudomonadati</taxon>
        <taxon>Pseudomonadota</taxon>
        <taxon>Betaproteobacteria</taxon>
        <taxon>Burkholderiales</taxon>
        <taxon>Comamonadaceae</taxon>
        <taxon>Vandammella</taxon>
    </lineage>
</organism>
<feature type="transmembrane region" description="Helical" evidence="6">
    <location>
        <begin position="144"/>
        <end position="166"/>
    </location>
</feature>
<feature type="transmembrane region" description="Helical" evidence="6">
    <location>
        <begin position="34"/>
        <end position="54"/>
    </location>
</feature>
<evidence type="ECO:0000313" key="7">
    <source>
        <dbReference type="EMBL" id="PAT35595.1"/>
    </source>
</evidence>
<dbReference type="Pfam" id="PF01594">
    <property type="entry name" value="AI-2E_transport"/>
    <property type="match status" value="1"/>
</dbReference>
<proteinExistence type="inferred from homology"/>
<comment type="subcellular location">
    <subcellularLocation>
        <location evidence="1">Membrane</location>
        <topology evidence="1">Multi-pass membrane protein</topology>
    </subcellularLocation>
</comment>
<keyword evidence="4 6" id="KW-1133">Transmembrane helix</keyword>
<evidence type="ECO:0000256" key="2">
    <source>
        <dbReference type="ARBA" id="ARBA00009773"/>
    </source>
</evidence>
<feature type="transmembrane region" description="Helical" evidence="6">
    <location>
        <begin position="12"/>
        <end position="28"/>
    </location>
</feature>
<dbReference type="RefSeq" id="WP_095540590.1">
    <property type="nucleotide sequence ID" value="NZ_NSJB01000013.1"/>
</dbReference>
<keyword evidence="8" id="KW-1185">Reference proteome</keyword>
<dbReference type="GO" id="GO:0055085">
    <property type="term" value="P:transmembrane transport"/>
    <property type="evidence" value="ECO:0007669"/>
    <property type="project" value="TreeGrafter"/>
</dbReference>
<name>A0A2A2AAR3_9BURK</name>
<comment type="caution">
    <text evidence="7">The sequence shown here is derived from an EMBL/GenBank/DDBJ whole genome shotgun (WGS) entry which is preliminary data.</text>
</comment>
<feature type="transmembrane region" description="Helical" evidence="6">
    <location>
        <begin position="230"/>
        <end position="257"/>
    </location>
</feature>
<evidence type="ECO:0000256" key="6">
    <source>
        <dbReference type="SAM" id="Phobius"/>
    </source>
</evidence>
<dbReference type="EMBL" id="NSJB01000013">
    <property type="protein sequence ID" value="PAT35595.1"/>
    <property type="molecule type" value="Genomic_DNA"/>
</dbReference>
<feature type="transmembrane region" description="Helical" evidence="6">
    <location>
        <begin position="66"/>
        <end position="88"/>
    </location>
</feature>
<dbReference type="AlphaFoldDB" id="A0A2A2AAR3"/>
<keyword evidence="3 6" id="KW-0812">Transmembrane</keyword>
<keyword evidence="5 6" id="KW-0472">Membrane</keyword>
<dbReference type="PANTHER" id="PTHR21716:SF64">
    <property type="entry name" value="AI-2 TRANSPORT PROTEIN TQSA"/>
    <property type="match status" value="1"/>
</dbReference>
<dbReference type="PANTHER" id="PTHR21716">
    <property type="entry name" value="TRANSMEMBRANE PROTEIN"/>
    <property type="match status" value="1"/>
</dbReference>
<evidence type="ECO:0000313" key="8">
    <source>
        <dbReference type="Proteomes" id="UP000218054"/>
    </source>
</evidence>
<dbReference type="GO" id="GO:0016020">
    <property type="term" value="C:membrane"/>
    <property type="evidence" value="ECO:0007669"/>
    <property type="project" value="UniProtKB-SubCell"/>
</dbReference>
<feature type="transmembrane region" description="Helical" evidence="6">
    <location>
        <begin position="302"/>
        <end position="335"/>
    </location>
</feature>
<dbReference type="InterPro" id="IPR002549">
    <property type="entry name" value="AI-2E-like"/>
</dbReference>
<protein>
    <submittedName>
        <fullName evidence="7">AI-2E family transporter</fullName>
    </submittedName>
</protein>
<accession>A0A2A2AAR3</accession>
<comment type="similarity">
    <text evidence="2">Belongs to the autoinducer-2 exporter (AI-2E) (TC 2.A.86) family.</text>
</comment>
<dbReference type="Proteomes" id="UP000218054">
    <property type="component" value="Unassembled WGS sequence"/>
</dbReference>
<sequence length="364" mass="39278">MTSSAPARPLQTLVHALLLTIMIGWLLHLGQGVLTPILVALIAVYILVTAADWLGRLPGLRRWPAWARRTLVLLGFVTLVVTLINIIVGTAESVLAAAPRYQANLEQIFTRITTALELDQEASWRSIRSATVDKLNLQALLGRALGSVGALLSLSLLVIIYMAFLLGERGRFAHKLAVAMSGAGAQQTQQIIREVNSRIGDYLATKTLINVVLGGLSFAVMWWFGVDFALFWALIIALLNYIPYVGSFLGVCFPVLLTLAQFGSLQTTLTVAALLTAAQLYVGNVLEPRTIGRQVNLSPVVVLVALSLWSSLWGIAGAILAIPLTAMLAIILAAFPGTRPLAILLADDVQVFEQQERTAAARLQ</sequence>
<evidence type="ECO:0000256" key="5">
    <source>
        <dbReference type="ARBA" id="ARBA00023136"/>
    </source>
</evidence>
<reference evidence="7 8" key="1">
    <citation type="submission" date="2017-08" db="EMBL/GenBank/DDBJ databases">
        <title>WGS of Clinical strains of the CDC Group NO-1 linked to zoonotic infections in humans.</title>
        <authorList>
            <person name="Bernier A.-M."/>
            <person name="Bernard K."/>
        </authorList>
    </citation>
    <scope>NUCLEOTIDE SEQUENCE [LARGE SCALE GENOMIC DNA]</scope>
    <source>
        <strain evidence="7 8">NML00-0135</strain>
    </source>
</reference>